<name>A0A2Z4JBD8_9ACTN</name>
<reference evidence="2 3" key="1">
    <citation type="journal article" date="2019" name="Int. J. Syst. Evol. Microbiol.">
        <title>Streptomyces cadmiisoli sp. nov., a novel actinomycete isolated from cadmium-contaminated soil.</title>
        <authorList>
            <person name="Li K."/>
            <person name="Tang X."/>
            <person name="Zhao J."/>
            <person name="Guo Y."/>
            <person name="Tang Y."/>
            <person name="Gao J."/>
        </authorList>
    </citation>
    <scope>NUCLEOTIDE SEQUENCE [LARGE SCALE GENOMIC DNA]</scope>
    <source>
        <strain evidence="2 3">ZFG47</strain>
    </source>
</reference>
<accession>A0A2Z4JBD8</accession>
<evidence type="ECO:0000313" key="3">
    <source>
        <dbReference type="Proteomes" id="UP000249616"/>
    </source>
</evidence>
<feature type="compositionally biased region" description="Pro residues" evidence="1">
    <location>
        <begin position="51"/>
        <end position="61"/>
    </location>
</feature>
<dbReference type="KEGG" id="scad:DN051_37655"/>
<evidence type="ECO:0000313" key="2">
    <source>
        <dbReference type="EMBL" id="AWW41673.1"/>
    </source>
</evidence>
<dbReference type="Proteomes" id="UP000249616">
    <property type="component" value="Chromosome"/>
</dbReference>
<dbReference type="EMBL" id="CP030073">
    <property type="protein sequence ID" value="AWW41673.1"/>
    <property type="molecule type" value="Genomic_DNA"/>
</dbReference>
<keyword evidence="3" id="KW-1185">Reference proteome</keyword>
<protein>
    <submittedName>
        <fullName evidence="2">Uncharacterized protein</fullName>
    </submittedName>
</protein>
<dbReference type="GeneID" id="32590744"/>
<evidence type="ECO:0000256" key="1">
    <source>
        <dbReference type="SAM" id="MobiDB-lite"/>
    </source>
</evidence>
<feature type="region of interest" description="Disordered" evidence="1">
    <location>
        <begin position="38"/>
        <end position="61"/>
    </location>
</feature>
<dbReference type="RefSeq" id="WP_079001595.1">
    <property type="nucleotide sequence ID" value="NZ_CBDRHE010000036.1"/>
</dbReference>
<dbReference type="AlphaFoldDB" id="A0A2Z4JBD8"/>
<gene>
    <name evidence="2" type="ORF">DN051_37655</name>
</gene>
<proteinExistence type="predicted"/>
<organism evidence="2 3">
    <name type="scientific">Streptomyces cadmiisoli</name>
    <dbReference type="NCBI Taxonomy" id="2184053"/>
    <lineage>
        <taxon>Bacteria</taxon>
        <taxon>Bacillati</taxon>
        <taxon>Actinomycetota</taxon>
        <taxon>Actinomycetes</taxon>
        <taxon>Kitasatosporales</taxon>
        <taxon>Streptomycetaceae</taxon>
        <taxon>Streptomyces</taxon>
        <taxon>Streptomyces aurantiacus group</taxon>
    </lineage>
</organism>
<sequence>MFQETPIFSRLVAERGDIPAQVRGEAERMHRQLAQVLPQAASPHLSAPHNVPGPTPPRPAL</sequence>